<organism evidence="2 3">
    <name type="scientific">Blastopirellula marina</name>
    <dbReference type="NCBI Taxonomy" id="124"/>
    <lineage>
        <taxon>Bacteria</taxon>
        <taxon>Pseudomonadati</taxon>
        <taxon>Planctomycetota</taxon>
        <taxon>Planctomycetia</taxon>
        <taxon>Pirellulales</taxon>
        <taxon>Pirellulaceae</taxon>
        <taxon>Blastopirellula</taxon>
    </lineage>
</organism>
<evidence type="ECO:0000259" key="1">
    <source>
        <dbReference type="Pfam" id="PF01261"/>
    </source>
</evidence>
<sequence length="261" mass="28729">MIRLSVQLRSLRLPFRQALQTAGELGADGVEIDLRNELRPEELTQTGIRHLKKILSDFNLKVASVRFPTRRGYNVLDDLDRRVAATKAAMTSAYQLGAKVLCNHIGGIDEDLTAETNTRLLEVLHDLARHADTCGVTFAATTGQVDGPVLKAFLDQLPEGALGVDFDPGALIINGFSAEESYQSLAKYIVHVRGKDGVKDLARGRGIEVPLGRGTVDFQMLIALLEEARYQGFITVQRDHPENPVQEMADGLAYLRNIQIP</sequence>
<evidence type="ECO:0000313" key="3">
    <source>
        <dbReference type="Proteomes" id="UP000239388"/>
    </source>
</evidence>
<dbReference type="EMBL" id="PUIB01000019">
    <property type="protein sequence ID" value="PQO31546.1"/>
    <property type="molecule type" value="Genomic_DNA"/>
</dbReference>
<dbReference type="OrthoDB" id="259584at2"/>
<dbReference type="Gene3D" id="3.20.20.150">
    <property type="entry name" value="Divalent-metal-dependent TIM barrel enzymes"/>
    <property type="match status" value="1"/>
</dbReference>
<dbReference type="InterPro" id="IPR013022">
    <property type="entry name" value="Xyl_isomerase-like_TIM-brl"/>
</dbReference>
<evidence type="ECO:0000313" key="2">
    <source>
        <dbReference type="EMBL" id="PQO31546.1"/>
    </source>
</evidence>
<keyword evidence="2" id="KW-0413">Isomerase</keyword>
<name>A0A2S8FHC6_9BACT</name>
<protein>
    <submittedName>
        <fullName evidence="2">Xylose isomerase</fullName>
    </submittedName>
</protein>
<dbReference type="InterPro" id="IPR050312">
    <property type="entry name" value="IolE/XylAMocC-like"/>
</dbReference>
<gene>
    <name evidence="2" type="ORF">C5Y98_19170</name>
</gene>
<dbReference type="InterPro" id="IPR036237">
    <property type="entry name" value="Xyl_isomerase-like_sf"/>
</dbReference>
<proteinExistence type="predicted"/>
<accession>A0A2S8FHC6</accession>
<reference evidence="2 3" key="1">
    <citation type="submission" date="2018-02" db="EMBL/GenBank/DDBJ databases">
        <title>Comparative genomes isolates from brazilian mangrove.</title>
        <authorList>
            <person name="Araujo J.E."/>
            <person name="Taketani R.G."/>
            <person name="Silva M.C.P."/>
            <person name="Loureco M.V."/>
            <person name="Andreote F.D."/>
        </authorList>
    </citation>
    <scope>NUCLEOTIDE SEQUENCE [LARGE SCALE GENOMIC DNA]</scope>
    <source>
        <strain evidence="2 3">NAP PRIS-MGV</strain>
    </source>
</reference>
<dbReference type="GO" id="GO:0016853">
    <property type="term" value="F:isomerase activity"/>
    <property type="evidence" value="ECO:0007669"/>
    <property type="project" value="UniProtKB-KW"/>
</dbReference>
<dbReference type="Proteomes" id="UP000239388">
    <property type="component" value="Unassembled WGS sequence"/>
</dbReference>
<comment type="caution">
    <text evidence="2">The sequence shown here is derived from an EMBL/GenBank/DDBJ whole genome shotgun (WGS) entry which is preliminary data.</text>
</comment>
<dbReference type="SUPFAM" id="SSF51658">
    <property type="entry name" value="Xylose isomerase-like"/>
    <property type="match status" value="1"/>
</dbReference>
<feature type="domain" description="Xylose isomerase-like TIM barrel" evidence="1">
    <location>
        <begin position="21"/>
        <end position="257"/>
    </location>
</feature>
<dbReference type="PANTHER" id="PTHR12110:SF41">
    <property type="entry name" value="INOSOSE DEHYDRATASE"/>
    <property type="match status" value="1"/>
</dbReference>
<dbReference type="PANTHER" id="PTHR12110">
    <property type="entry name" value="HYDROXYPYRUVATE ISOMERASE"/>
    <property type="match status" value="1"/>
</dbReference>
<dbReference type="RefSeq" id="WP_105356569.1">
    <property type="nucleotide sequence ID" value="NZ_PUIB01000019.1"/>
</dbReference>
<dbReference type="Pfam" id="PF01261">
    <property type="entry name" value="AP_endonuc_2"/>
    <property type="match status" value="1"/>
</dbReference>
<dbReference type="AlphaFoldDB" id="A0A2S8FHC6"/>